<reference evidence="1" key="1">
    <citation type="submission" date="2021-08" db="EMBL/GenBank/DDBJ databases">
        <title>WGS assembly of Ceratopteris richardii.</title>
        <authorList>
            <person name="Marchant D.B."/>
            <person name="Chen G."/>
            <person name="Jenkins J."/>
            <person name="Shu S."/>
            <person name="Leebens-Mack J."/>
            <person name="Grimwood J."/>
            <person name="Schmutz J."/>
            <person name="Soltis P."/>
            <person name="Soltis D."/>
            <person name="Chen Z.-H."/>
        </authorList>
    </citation>
    <scope>NUCLEOTIDE SEQUENCE</scope>
    <source>
        <strain evidence="1">Whitten #5841</strain>
        <tissue evidence="1">Leaf</tissue>
    </source>
</reference>
<evidence type="ECO:0000313" key="2">
    <source>
        <dbReference type="Proteomes" id="UP000825935"/>
    </source>
</evidence>
<comment type="caution">
    <text evidence="1">The sequence shown here is derived from an EMBL/GenBank/DDBJ whole genome shotgun (WGS) entry which is preliminary data.</text>
</comment>
<keyword evidence="2" id="KW-1185">Reference proteome</keyword>
<dbReference type="EMBL" id="CM035421">
    <property type="protein sequence ID" value="KAH7387539.1"/>
    <property type="molecule type" value="Genomic_DNA"/>
</dbReference>
<dbReference type="AlphaFoldDB" id="A0A8T2T367"/>
<evidence type="ECO:0000313" key="1">
    <source>
        <dbReference type="EMBL" id="KAH7387539.1"/>
    </source>
</evidence>
<protein>
    <submittedName>
        <fullName evidence="1">Uncharacterized protein</fullName>
    </submittedName>
</protein>
<name>A0A8T2T367_CERRI</name>
<accession>A0A8T2T367</accession>
<sequence length="102" mass="11785">MREFISSLEDCRCNVVFLGDDKSLIILNILRIFSNGISMASHVMRSRTKFGKLSGDKRVDQYDKHLISEQPCIKDSAPPIERFCGEFLSVFHYCTDSLRFEM</sequence>
<organism evidence="1 2">
    <name type="scientific">Ceratopteris richardii</name>
    <name type="common">Triangle waterfern</name>
    <dbReference type="NCBI Taxonomy" id="49495"/>
    <lineage>
        <taxon>Eukaryota</taxon>
        <taxon>Viridiplantae</taxon>
        <taxon>Streptophyta</taxon>
        <taxon>Embryophyta</taxon>
        <taxon>Tracheophyta</taxon>
        <taxon>Polypodiopsida</taxon>
        <taxon>Polypodiidae</taxon>
        <taxon>Polypodiales</taxon>
        <taxon>Pteridineae</taxon>
        <taxon>Pteridaceae</taxon>
        <taxon>Parkerioideae</taxon>
        <taxon>Ceratopteris</taxon>
    </lineage>
</organism>
<proteinExistence type="predicted"/>
<gene>
    <name evidence="1" type="ORF">KP509_16G028400</name>
</gene>
<dbReference type="Proteomes" id="UP000825935">
    <property type="component" value="Chromosome 16"/>
</dbReference>